<dbReference type="OrthoDB" id="8418771at2"/>
<dbReference type="STRING" id="192904.SAMN04488514_111106"/>
<sequence length="114" mass="12992">MENKFPKHEKNLIEKYQEKGFSANFYFKSEKLVASESKAEFSPKEVYIVAEHRYEGMSNPSDMSILYVLETKTGEKGTFLQAYGPNAQSEAAAFFNEIPDENISDSANLNLQHQ</sequence>
<accession>A0A1G9UNS5</accession>
<evidence type="ECO:0000313" key="1">
    <source>
        <dbReference type="EMBL" id="SDM61526.1"/>
    </source>
</evidence>
<keyword evidence="2" id="KW-1185">Reference proteome</keyword>
<gene>
    <name evidence="1" type="ORF">SAMN04488514_111106</name>
</gene>
<organism evidence="1 2">
    <name type="scientific">Kriegella aquimaris</name>
    <dbReference type="NCBI Taxonomy" id="192904"/>
    <lineage>
        <taxon>Bacteria</taxon>
        <taxon>Pseudomonadati</taxon>
        <taxon>Bacteroidota</taxon>
        <taxon>Flavobacteriia</taxon>
        <taxon>Flavobacteriales</taxon>
        <taxon>Flavobacteriaceae</taxon>
        <taxon>Kriegella</taxon>
    </lineage>
</organism>
<protein>
    <recommendedName>
        <fullName evidence="3">Phosphoribosylpyrophosphate synthetase</fullName>
    </recommendedName>
</protein>
<evidence type="ECO:0000313" key="2">
    <source>
        <dbReference type="Proteomes" id="UP000199440"/>
    </source>
</evidence>
<name>A0A1G9UNS5_9FLAO</name>
<dbReference type="EMBL" id="FNGV01000011">
    <property type="protein sequence ID" value="SDM61526.1"/>
    <property type="molecule type" value="Genomic_DNA"/>
</dbReference>
<evidence type="ECO:0008006" key="3">
    <source>
        <dbReference type="Google" id="ProtNLM"/>
    </source>
</evidence>
<dbReference type="Proteomes" id="UP000199440">
    <property type="component" value="Unassembled WGS sequence"/>
</dbReference>
<dbReference type="RefSeq" id="WP_089893052.1">
    <property type="nucleotide sequence ID" value="NZ_FNGV01000011.1"/>
</dbReference>
<dbReference type="AlphaFoldDB" id="A0A1G9UNS5"/>
<reference evidence="1 2" key="1">
    <citation type="submission" date="2016-10" db="EMBL/GenBank/DDBJ databases">
        <authorList>
            <person name="de Groot N.N."/>
        </authorList>
    </citation>
    <scope>NUCLEOTIDE SEQUENCE [LARGE SCALE GENOMIC DNA]</scope>
    <source>
        <strain evidence="1 2">DSM 19886</strain>
    </source>
</reference>
<proteinExistence type="predicted"/>